<dbReference type="AlphaFoldDB" id="A0A5D5AHF6"/>
<dbReference type="EMBL" id="VTAW01000048">
    <property type="protein sequence ID" value="TYT60363.1"/>
    <property type="molecule type" value="Genomic_DNA"/>
</dbReference>
<evidence type="ECO:0000256" key="3">
    <source>
        <dbReference type="ARBA" id="ARBA00022729"/>
    </source>
</evidence>
<dbReference type="InterPro" id="IPR000914">
    <property type="entry name" value="SBP_5_dom"/>
</dbReference>
<organism evidence="5 6">
    <name type="scientific">Natrialba swarupiae</name>
    <dbReference type="NCBI Taxonomy" id="2448032"/>
    <lineage>
        <taxon>Archaea</taxon>
        <taxon>Methanobacteriati</taxon>
        <taxon>Methanobacteriota</taxon>
        <taxon>Stenosarchaea group</taxon>
        <taxon>Halobacteria</taxon>
        <taxon>Halobacteriales</taxon>
        <taxon>Natrialbaceae</taxon>
        <taxon>Natrialba</taxon>
    </lineage>
</organism>
<dbReference type="GO" id="GO:1904680">
    <property type="term" value="F:peptide transmembrane transporter activity"/>
    <property type="evidence" value="ECO:0007669"/>
    <property type="project" value="TreeGrafter"/>
</dbReference>
<feature type="domain" description="Solute-binding protein family 5" evidence="4">
    <location>
        <begin position="58"/>
        <end position="168"/>
    </location>
</feature>
<proteinExistence type="inferred from homology"/>
<evidence type="ECO:0000256" key="1">
    <source>
        <dbReference type="ARBA" id="ARBA00005695"/>
    </source>
</evidence>
<dbReference type="Proteomes" id="UP000324104">
    <property type="component" value="Unassembled WGS sequence"/>
</dbReference>
<dbReference type="Pfam" id="PF00496">
    <property type="entry name" value="SBP_bac_5"/>
    <property type="match status" value="1"/>
</dbReference>
<evidence type="ECO:0000313" key="6">
    <source>
        <dbReference type="Proteomes" id="UP000324104"/>
    </source>
</evidence>
<comment type="caution">
    <text evidence="5">The sequence shown here is derived from an EMBL/GenBank/DDBJ whole genome shotgun (WGS) entry which is preliminary data.</text>
</comment>
<name>A0A5D5AHF6_9EURY</name>
<evidence type="ECO:0000259" key="4">
    <source>
        <dbReference type="Pfam" id="PF00496"/>
    </source>
</evidence>
<gene>
    <name evidence="5" type="ORF">FYC77_19295</name>
</gene>
<dbReference type="PANTHER" id="PTHR30290">
    <property type="entry name" value="PERIPLASMIC BINDING COMPONENT OF ABC TRANSPORTER"/>
    <property type="match status" value="1"/>
</dbReference>
<dbReference type="GO" id="GO:0015833">
    <property type="term" value="P:peptide transport"/>
    <property type="evidence" value="ECO:0007669"/>
    <property type="project" value="TreeGrafter"/>
</dbReference>
<evidence type="ECO:0000256" key="2">
    <source>
        <dbReference type="ARBA" id="ARBA00022448"/>
    </source>
</evidence>
<protein>
    <recommendedName>
        <fullName evidence="4">Solute-binding protein family 5 domain-containing protein</fullName>
    </recommendedName>
</protein>
<sequence>MKVLDEEDEEETDVDRAYLRMVVDSVSSMDPVVIQLDSVGEYNIYERLVEHVHGSLPVEGVLAEDWSIEENGRIYEFDLKEGVQFHDGREVTADDFVYSWRRMAESPDTRNADDLFDTFEIEQERDDDGELVPDSLGVEAVDNYTLRVELTRSFYMALDQLASISFAVTPEGVVGDI</sequence>
<dbReference type="PANTHER" id="PTHR30290:SF9">
    <property type="entry name" value="OLIGOPEPTIDE-BINDING PROTEIN APPA"/>
    <property type="match status" value="1"/>
</dbReference>
<reference evidence="5 6" key="1">
    <citation type="submission" date="2019-08" db="EMBL/GenBank/DDBJ databases">
        <title>Archaea genome.</title>
        <authorList>
            <person name="Kajale S."/>
            <person name="Shouche Y."/>
            <person name="Deshpande N."/>
            <person name="Sharma A."/>
        </authorList>
    </citation>
    <scope>NUCLEOTIDE SEQUENCE [LARGE SCALE GENOMIC DNA]</scope>
    <source>
        <strain evidence="5 6">ESP3B_9</strain>
    </source>
</reference>
<accession>A0A5D5AHF6</accession>
<dbReference type="SUPFAM" id="SSF53850">
    <property type="entry name" value="Periplasmic binding protein-like II"/>
    <property type="match status" value="1"/>
</dbReference>
<keyword evidence="3" id="KW-0732">Signal</keyword>
<keyword evidence="6" id="KW-1185">Reference proteome</keyword>
<dbReference type="InterPro" id="IPR039424">
    <property type="entry name" value="SBP_5"/>
</dbReference>
<comment type="similarity">
    <text evidence="1">Belongs to the bacterial solute-binding protein 5 family.</text>
</comment>
<keyword evidence="2" id="KW-0813">Transport</keyword>
<dbReference type="Gene3D" id="3.40.190.10">
    <property type="entry name" value="Periplasmic binding protein-like II"/>
    <property type="match status" value="1"/>
</dbReference>
<evidence type="ECO:0000313" key="5">
    <source>
        <dbReference type="EMBL" id="TYT60363.1"/>
    </source>
</evidence>